<reference evidence="3 4" key="1">
    <citation type="submission" date="2019-09" db="EMBL/GenBank/DDBJ databases">
        <authorList>
            <person name="Brejova B."/>
        </authorList>
    </citation>
    <scope>NUCLEOTIDE SEQUENCE [LARGE SCALE GENOMIC DNA]</scope>
</reference>
<evidence type="ECO:0000313" key="4">
    <source>
        <dbReference type="Proteomes" id="UP000398389"/>
    </source>
</evidence>
<dbReference type="OrthoDB" id="2401965at2759"/>
<gene>
    <name evidence="3" type="ORF">SAPINGB_P002691</name>
</gene>
<accession>A0A5E8BLA9</accession>
<dbReference type="Proteomes" id="UP000398389">
    <property type="component" value="Unassembled WGS sequence"/>
</dbReference>
<evidence type="ECO:0000313" key="3">
    <source>
        <dbReference type="EMBL" id="VVT50285.1"/>
    </source>
</evidence>
<name>A0A5E8BLA9_9ASCO</name>
<organism evidence="3 4">
    <name type="scientific">Magnusiomyces paraingens</name>
    <dbReference type="NCBI Taxonomy" id="2606893"/>
    <lineage>
        <taxon>Eukaryota</taxon>
        <taxon>Fungi</taxon>
        <taxon>Dikarya</taxon>
        <taxon>Ascomycota</taxon>
        <taxon>Saccharomycotina</taxon>
        <taxon>Dipodascomycetes</taxon>
        <taxon>Dipodascales</taxon>
        <taxon>Dipodascaceae</taxon>
        <taxon>Magnusiomyces</taxon>
    </lineage>
</organism>
<keyword evidence="4" id="KW-1185">Reference proteome</keyword>
<keyword evidence="1" id="KW-0547">Nucleotide-binding</keyword>
<proteinExistence type="predicted"/>
<dbReference type="InterPro" id="IPR013126">
    <property type="entry name" value="Hsp_70_fam"/>
</dbReference>
<protein>
    <submittedName>
        <fullName evidence="3">Uncharacterized protein</fullName>
    </submittedName>
</protein>
<dbReference type="Gene3D" id="3.30.30.30">
    <property type="match status" value="1"/>
</dbReference>
<dbReference type="EMBL" id="CABVLU010000002">
    <property type="protein sequence ID" value="VVT50285.1"/>
    <property type="molecule type" value="Genomic_DNA"/>
</dbReference>
<dbReference type="RefSeq" id="XP_031853300.1">
    <property type="nucleotide sequence ID" value="XM_031997409.1"/>
</dbReference>
<dbReference type="PRINTS" id="PR00301">
    <property type="entry name" value="HEATSHOCK70"/>
</dbReference>
<dbReference type="Gene3D" id="3.90.640.10">
    <property type="entry name" value="Actin, Chain A, domain 4"/>
    <property type="match status" value="1"/>
</dbReference>
<dbReference type="PANTHER" id="PTHR19375">
    <property type="entry name" value="HEAT SHOCK PROTEIN 70KDA"/>
    <property type="match status" value="1"/>
</dbReference>
<sequence>MGSFIPIGIDLGALSSRTACLKRKIEIISGNIKDKSTPIVVYFADDYLKIGDRNEEEYFKTKNFIFGFQKLIGLNYNDFGVQKLITTLGNNYYKIVNLKGKPGISILIDGEEKIFEPEVIVSLFLYKLKQDAMHCSNAAVLTVPSYFNTCQRQSFNKAAKFAGLKVLQILNKSTACAIAYAYESIDSDEGKKNILIYNLDTDYFDVAIVSVEGNEFTVLAREGDENLTGENIDDRLFNFIIEQFQSLYLENVLEGDPTEIKKLSKQVKHIRVSLLKNKSTKVSFNNYKVEITIDQYNEICSNIFQSTINIVDKVLDDTRIQKLDIDNIVLIGEYGRTPGIKKLLSEVFPNQSLCMDINSEEAAVTGAAILASVLTNSPYANEFKGFKLNELPPTAPQVATQVNNNTSQF</sequence>
<evidence type="ECO:0000256" key="1">
    <source>
        <dbReference type="ARBA" id="ARBA00022741"/>
    </source>
</evidence>
<dbReference type="SUPFAM" id="SSF53067">
    <property type="entry name" value="Actin-like ATPase domain"/>
    <property type="match status" value="2"/>
</dbReference>
<dbReference type="InterPro" id="IPR043129">
    <property type="entry name" value="ATPase_NBD"/>
</dbReference>
<dbReference type="GO" id="GO:0005524">
    <property type="term" value="F:ATP binding"/>
    <property type="evidence" value="ECO:0007669"/>
    <property type="project" value="UniProtKB-KW"/>
</dbReference>
<dbReference type="Pfam" id="PF00012">
    <property type="entry name" value="HSP70"/>
    <property type="match status" value="1"/>
</dbReference>
<evidence type="ECO:0000256" key="2">
    <source>
        <dbReference type="ARBA" id="ARBA00022840"/>
    </source>
</evidence>
<dbReference type="GO" id="GO:0140662">
    <property type="term" value="F:ATP-dependent protein folding chaperone"/>
    <property type="evidence" value="ECO:0007669"/>
    <property type="project" value="InterPro"/>
</dbReference>
<dbReference type="AlphaFoldDB" id="A0A5E8BLA9"/>
<dbReference type="GeneID" id="43581509"/>
<dbReference type="Gene3D" id="3.30.420.40">
    <property type="match status" value="2"/>
</dbReference>
<keyword evidence="2" id="KW-0067">ATP-binding</keyword>